<feature type="compositionally biased region" description="Acidic residues" evidence="1">
    <location>
        <begin position="174"/>
        <end position="221"/>
    </location>
</feature>
<keyword evidence="4" id="KW-1185">Reference proteome</keyword>
<evidence type="ECO:0000313" key="3">
    <source>
        <dbReference type="EMBL" id="CEL93710.1"/>
    </source>
</evidence>
<proteinExistence type="predicted"/>
<organism evidence="3 4">
    <name type="scientific">Vitrella brassicaformis (strain CCMP3155)</name>
    <dbReference type="NCBI Taxonomy" id="1169540"/>
    <lineage>
        <taxon>Eukaryota</taxon>
        <taxon>Sar</taxon>
        <taxon>Alveolata</taxon>
        <taxon>Colpodellida</taxon>
        <taxon>Vitrellaceae</taxon>
        <taxon>Vitrella</taxon>
    </lineage>
</organism>
<dbReference type="SUPFAM" id="SSF58100">
    <property type="entry name" value="Bacterial hemolysins"/>
    <property type="match status" value="1"/>
</dbReference>
<reference evidence="3 4" key="1">
    <citation type="submission" date="2014-11" db="EMBL/GenBank/DDBJ databases">
        <authorList>
            <person name="Zhu J."/>
            <person name="Qi W."/>
            <person name="Song R."/>
        </authorList>
    </citation>
    <scope>NUCLEOTIDE SEQUENCE [LARGE SCALE GENOMIC DNA]</scope>
</reference>
<evidence type="ECO:0000313" key="4">
    <source>
        <dbReference type="Proteomes" id="UP000041254"/>
    </source>
</evidence>
<feature type="region of interest" description="Disordered" evidence="1">
    <location>
        <begin position="151"/>
        <end position="245"/>
    </location>
</feature>
<dbReference type="Gene3D" id="1.20.5.340">
    <property type="match status" value="1"/>
</dbReference>
<accession>A0A0G4EDD4</accession>
<protein>
    <submittedName>
        <fullName evidence="3">Uncharacterized protein</fullName>
    </submittedName>
</protein>
<evidence type="ECO:0000256" key="2">
    <source>
        <dbReference type="SAM" id="SignalP"/>
    </source>
</evidence>
<name>A0A0G4EDD4_VITBC</name>
<feature type="compositionally biased region" description="Low complexity" evidence="1">
    <location>
        <begin position="113"/>
        <end position="122"/>
    </location>
</feature>
<dbReference type="VEuPathDB" id="CryptoDB:Vbra_11365"/>
<evidence type="ECO:0000256" key="1">
    <source>
        <dbReference type="SAM" id="MobiDB-lite"/>
    </source>
</evidence>
<dbReference type="Proteomes" id="UP000041254">
    <property type="component" value="Unassembled WGS sequence"/>
</dbReference>
<keyword evidence="2" id="KW-0732">Signal</keyword>
<feature type="region of interest" description="Disordered" evidence="1">
    <location>
        <begin position="264"/>
        <end position="284"/>
    </location>
</feature>
<dbReference type="EMBL" id="CDMY01000185">
    <property type="protein sequence ID" value="CEL93710.1"/>
    <property type="molecule type" value="Genomic_DNA"/>
</dbReference>
<gene>
    <name evidence="3" type="ORF">Vbra_11365</name>
</gene>
<feature type="signal peptide" evidence="2">
    <location>
        <begin position="1"/>
        <end position="23"/>
    </location>
</feature>
<feature type="region of interest" description="Disordered" evidence="1">
    <location>
        <begin position="96"/>
        <end position="122"/>
    </location>
</feature>
<dbReference type="InParanoid" id="A0A0G4EDD4"/>
<dbReference type="AlphaFoldDB" id="A0A0G4EDD4"/>
<sequence length="411" mass="43805">MVSALRPSLALSLGAFLALSASAQVFLQPHTHTFLHQQHREHGSAPHTYLAEIDSKEGSNFPEAEMLLERVIQLKTLLEDMGGGVDIVKRGHALTVSKGRRGGGGGGGRKSTGRGYLPPLPDLTDLLPVFNKTYDYDEYYYSHGDEADGGSATHGGYPGYRPPNNGGGGKGGDSGDDKDDADDVKDDVDDAKDDVDDVKDDVDDLSDDIDDLKDDIDDLQDMIDGIEMPSPPPPPPNVTDDNVTDIDDDDLDDLDETLAFIGEGREMPGRQSGPAAPCPGGFQEVKGTTAEGSIDVLGYVAFDTKEFARYFMMALDSQKSGDADLLVINYETGHYGGSFAFSDQHQKDVVAVRTSAVDEVDIAVGCYSGGSCKWSLLLFEHTGHCEPAAPAGRSIDGVGISISKSIPVFQG</sequence>
<feature type="chain" id="PRO_5005187458" evidence="2">
    <location>
        <begin position="24"/>
        <end position="411"/>
    </location>
</feature>